<evidence type="ECO:0000313" key="2">
    <source>
        <dbReference type="Proteomes" id="UP000319342"/>
    </source>
</evidence>
<reference evidence="1 2" key="1">
    <citation type="submission" date="2019-02" db="EMBL/GenBank/DDBJ databases">
        <title>Deep-cultivation of Planctomycetes and their phenomic and genomic characterization uncovers novel biology.</title>
        <authorList>
            <person name="Wiegand S."/>
            <person name="Jogler M."/>
            <person name="Boedeker C."/>
            <person name="Pinto D."/>
            <person name="Vollmers J."/>
            <person name="Rivas-Marin E."/>
            <person name="Kohn T."/>
            <person name="Peeters S.H."/>
            <person name="Heuer A."/>
            <person name="Rast P."/>
            <person name="Oberbeckmann S."/>
            <person name="Bunk B."/>
            <person name="Jeske O."/>
            <person name="Meyerdierks A."/>
            <person name="Storesund J.E."/>
            <person name="Kallscheuer N."/>
            <person name="Luecker S."/>
            <person name="Lage O.M."/>
            <person name="Pohl T."/>
            <person name="Merkel B.J."/>
            <person name="Hornburger P."/>
            <person name="Mueller R.-W."/>
            <person name="Bruemmer F."/>
            <person name="Labrenz M."/>
            <person name="Spormann A.M."/>
            <person name="Op den Camp H."/>
            <person name="Overmann J."/>
            <person name="Amann R."/>
            <person name="Jetten M.S.M."/>
            <person name="Mascher T."/>
            <person name="Medema M.H."/>
            <person name="Devos D.P."/>
            <person name="Kaster A.-K."/>
            <person name="Ovreas L."/>
            <person name="Rohde M."/>
            <person name="Galperin M.Y."/>
            <person name="Jogler C."/>
        </authorList>
    </citation>
    <scope>NUCLEOTIDE SEQUENCE [LARGE SCALE GENOMIC DNA]</scope>
    <source>
        <strain evidence="1 2">Pla163</strain>
    </source>
</reference>
<dbReference type="SUPFAM" id="SSF52266">
    <property type="entry name" value="SGNH hydrolase"/>
    <property type="match status" value="1"/>
</dbReference>
<name>A0A518CZF2_9BACT</name>
<dbReference type="Gene3D" id="3.40.50.1110">
    <property type="entry name" value="SGNH hydrolase"/>
    <property type="match status" value="1"/>
</dbReference>
<evidence type="ECO:0000313" key="1">
    <source>
        <dbReference type="EMBL" id="QDU84601.1"/>
    </source>
</evidence>
<dbReference type="OrthoDB" id="246757at2"/>
<dbReference type="AlphaFoldDB" id="A0A518CZF2"/>
<organism evidence="1 2">
    <name type="scientific">Rohdeia mirabilis</name>
    <dbReference type="NCBI Taxonomy" id="2528008"/>
    <lineage>
        <taxon>Bacteria</taxon>
        <taxon>Pseudomonadati</taxon>
        <taxon>Planctomycetota</taxon>
        <taxon>Planctomycetia</taxon>
        <taxon>Planctomycetia incertae sedis</taxon>
        <taxon>Rohdeia</taxon>
    </lineage>
</organism>
<proteinExistence type="predicted"/>
<protein>
    <recommendedName>
        <fullName evidence="3">SGNH hydrolase-type esterase domain-containing protein</fullName>
    </recommendedName>
</protein>
<evidence type="ECO:0008006" key="3">
    <source>
        <dbReference type="Google" id="ProtNLM"/>
    </source>
</evidence>
<dbReference type="Proteomes" id="UP000319342">
    <property type="component" value="Chromosome"/>
</dbReference>
<keyword evidence="2" id="KW-1185">Reference proteome</keyword>
<dbReference type="InterPro" id="IPR036514">
    <property type="entry name" value="SGNH_hydro_sf"/>
</dbReference>
<sequence length="386" mass="43432">MSPRTLIGWRTLVVVLVFVALEGALAAFTGYGKWVTTEKDAELGWRPIPSQTGWSWDLSVAEHINSRGYRDDEWTPAREDDGVFRIALLGNSMTYGSGVAIEDTWGRELERLVQAEFDRSGIDLRVESMNFAVQGYVFEQMARTYEREVRPFRPDLVLVGTVPFDASPFDGASGEQDVPYRRTIAKTASHDFLLKVVMLPLKGRLRLGWSKDAVAAEKARVDTLIRERPYSSDAEYLWDAMRARMEDIEAQVEADGGRLVVVALPQFSNLVRESAKTHAEIWTPWAASRGETAGVPNALAVDSRPAFEKAMPKLLAGMRKLGFKDARTFVEDSGYWIVTPSIAHQDENLFLDDDMGHYGERGHRVLAQDVFDELKRSGWLEVLARD</sequence>
<dbReference type="RefSeq" id="WP_145186442.1">
    <property type="nucleotide sequence ID" value="NZ_CP036290.1"/>
</dbReference>
<accession>A0A518CZF2</accession>
<dbReference type="EMBL" id="CP036290">
    <property type="protein sequence ID" value="QDU84601.1"/>
    <property type="molecule type" value="Genomic_DNA"/>
</dbReference>
<gene>
    <name evidence="1" type="ORF">Pla163_17120</name>
</gene>
<dbReference type="GO" id="GO:0016788">
    <property type="term" value="F:hydrolase activity, acting on ester bonds"/>
    <property type="evidence" value="ECO:0007669"/>
    <property type="project" value="UniProtKB-ARBA"/>
</dbReference>